<sequence>MLAAILGFFLAGGIGGAAAFKAIGYAAVLPIVAVLVAISALHLVANAKLLLKLAAGQQGRHCRLLVDPSKGVN</sequence>
<evidence type="ECO:0000313" key="3">
    <source>
        <dbReference type="Proteomes" id="UP000620596"/>
    </source>
</evidence>
<accession>A0A916WH50</accession>
<reference evidence="2" key="2">
    <citation type="submission" date="2020-09" db="EMBL/GenBank/DDBJ databases">
        <authorList>
            <person name="Sun Q."/>
            <person name="Zhou Y."/>
        </authorList>
    </citation>
    <scope>NUCLEOTIDE SEQUENCE</scope>
    <source>
        <strain evidence="2">CGMCC 1.15322</strain>
    </source>
</reference>
<keyword evidence="3" id="KW-1185">Reference proteome</keyword>
<keyword evidence="1" id="KW-0472">Membrane</keyword>
<reference evidence="2" key="1">
    <citation type="journal article" date="2014" name="Int. J. Syst. Evol. Microbiol.">
        <title>Complete genome sequence of Corynebacterium casei LMG S-19264T (=DSM 44701T), isolated from a smear-ripened cheese.</title>
        <authorList>
            <consortium name="US DOE Joint Genome Institute (JGI-PGF)"/>
            <person name="Walter F."/>
            <person name="Albersmeier A."/>
            <person name="Kalinowski J."/>
            <person name="Ruckert C."/>
        </authorList>
    </citation>
    <scope>NUCLEOTIDE SEQUENCE</scope>
    <source>
        <strain evidence="2">CGMCC 1.15322</strain>
    </source>
</reference>
<proteinExistence type="predicted"/>
<evidence type="ECO:0000256" key="1">
    <source>
        <dbReference type="SAM" id="Phobius"/>
    </source>
</evidence>
<keyword evidence="1" id="KW-0812">Transmembrane</keyword>
<dbReference type="Proteomes" id="UP000620596">
    <property type="component" value="Unassembled WGS sequence"/>
</dbReference>
<gene>
    <name evidence="2" type="ORF">GCM10011496_17070</name>
</gene>
<protein>
    <submittedName>
        <fullName evidence="2">Uncharacterized protein</fullName>
    </submittedName>
</protein>
<evidence type="ECO:0000313" key="2">
    <source>
        <dbReference type="EMBL" id="GGA96585.1"/>
    </source>
</evidence>
<keyword evidence="1" id="KW-1133">Transmembrane helix</keyword>
<comment type="caution">
    <text evidence="2">The sequence shown here is derived from an EMBL/GenBank/DDBJ whole genome shotgun (WGS) entry which is preliminary data.</text>
</comment>
<dbReference type="AlphaFoldDB" id="A0A916WH50"/>
<organism evidence="2 3">
    <name type="scientific">Polaromonas eurypsychrophila</name>
    <dbReference type="NCBI Taxonomy" id="1614635"/>
    <lineage>
        <taxon>Bacteria</taxon>
        <taxon>Pseudomonadati</taxon>
        <taxon>Pseudomonadota</taxon>
        <taxon>Betaproteobacteria</taxon>
        <taxon>Burkholderiales</taxon>
        <taxon>Comamonadaceae</taxon>
        <taxon>Polaromonas</taxon>
    </lineage>
</organism>
<name>A0A916WH50_9BURK</name>
<dbReference type="EMBL" id="BMIG01000005">
    <property type="protein sequence ID" value="GGA96585.1"/>
    <property type="molecule type" value="Genomic_DNA"/>
</dbReference>
<feature type="transmembrane region" description="Helical" evidence="1">
    <location>
        <begin position="29"/>
        <end position="51"/>
    </location>
</feature>